<organism evidence="1 2">
    <name type="scientific">Flavobacterium cerinum</name>
    <dbReference type="NCBI Taxonomy" id="2502784"/>
    <lineage>
        <taxon>Bacteria</taxon>
        <taxon>Pseudomonadati</taxon>
        <taxon>Bacteroidota</taxon>
        <taxon>Flavobacteriia</taxon>
        <taxon>Flavobacteriales</taxon>
        <taxon>Flavobacteriaceae</taxon>
        <taxon>Flavobacterium</taxon>
    </lineage>
</organism>
<evidence type="ECO:0008006" key="3">
    <source>
        <dbReference type="Google" id="ProtNLM"/>
    </source>
</evidence>
<accession>A0ABY5IWU7</accession>
<evidence type="ECO:0000313" key="2">
    <source>
        <dbReference type="Proteomes" id="UP001059844"/>
    </source>
</evidence>
<proteinExistence type="predicted"/>
<protein>
    <recommendedName>
        <fullName evidence="3">DUF4034 domain-containing protein</fullName>
    </recommendedName>
</protein>
<reference evidence="1" key="1">
    <citation type="submission" date="2022-07" db="EMBL/GenBank/DDBJ databases">
        <title>Isolation, identification, and degradation of a PFOSA degrading strain from sewage treatment plant.</title>
        <authorList>
            <person name="Zhang L."/>
            <person name="Huo Y."/>
        </authorList>
    </citation>
    <scope>NUCLEOTIDE SEQUENCE</scope>
    <source>
        <strain evidence="1">C1</strain>
    </source>
</reference>
<dbReference type="Proteomes" id="UP001059844">
    <property type="component" value="Chromosome"/>
</dbReference>
<keyword evidence="2" id="KW-1185">Reference proteome</keyword>
<gene>
    <name evidence="1" type="ORF">NOX80_01950</name>
</gene>
<evidence type="ECO:0000313" key="1">
    <source>
        <dbReference type="EMBL" id="UUC45977.1"/>
    </source>
</evidence>
<sequence>MIPLNSLQTDLNRLYEGQDTKALKIEFNRKDSLLKQMHIFENGFWFLAPFAFDLASYKTLAVSLSPRMTSLKDEPVVKVYTGSYGDVAAVTQAPDVKAIIPMAYLKLMETATAIKALKSDLEAAISQSKPLFDYLGEGDLDFLKSYLSDEENQERFKKAKRNYDSFFCDFWNHYYDTPEHKKAFDLFAQLIDNKKFLPEFQEEDYGIWNAYVYSALTERADNLEPKNKVQMEKQYWHLWKYARMPLGVDCDSMPFKKYEYYTGQSKDMMWHVSLSINSARDHYGFLPDEVANHPLYEATTLIQDKQYAGDQHWIAAKRFDEEFNDPESCWNALVCTAYWAGLARRFDLVEASWQYAIDLSQRQGWNVLNEVLKDQWAFYEYHSNDRRTKMDSVKNLLDNFIKIEVEALRTNDTSLIGQLHAMTYLKWSFLPEFDFGWEEQATKNEQPIPRHLYKIVQYEHEHYGEIWACYLSAANPENGRKTLDDCFILAQIDGEHKLIARCITTDSKADRWTRASGNPDIGDYVRNTSITQQFFNKPTDTEWALNDFGDYEKIF</sequence>
<dbReference type="EMBL" id="CP101751">
    <property type="protein sequence ID" value="UUC45977.1"/>
    <property type="molecule type" value="Genomic_DNA"/>
</dbReference>
<name>A0ABY5IWU7_9FLAO</name>
<dbReference type="RefSeq" id="WP_256551658.1">
    <property type="nucleotide sequence ID" value="NZ_CP101751.1"/>
</dbReference>